<name>A0ABQ9ZXU7_9CRUS</name>
<gene>
    <name evidence="1" type="ORF">OUZ56_033428</name>
</gene>
<sequence>MDNSVFTLNTKVKTHGITVYSHGIQRISVCLSAPLCVLLTQRLIIIGVATAGSPFGPCVFFTIFTEVQRTGARLSFSPSATPSTM</sequence>
<keyword evidence="2" id="KW-1185">Reference proteome</keyword>
<dbReference type="EMBL" id="JAOYFB010000014">
    <property type="protein sequence ID" value="KAK4017722.1"/>
    <property type="molecule type" value="Genomic_DNA"/>
</dbReference>
<protein>
    <submittedName>
        <fullName evidence="1">Uncharacterized protein</fullName>
    </submittedName>
</protein>
<accession>A0ABQ9ZXU7</accession>
<comment type="caution">
    <text evidence="1">The sequence shown here is derived from an EMBL/GenBank/DDBJ whole genome shotgun (WGS) entry which is preliminary data.</text>
</comment>
<proteinExistence type="predicted"/>
<reference evidence="1 2" key="1">
    <citation type="journal article" date="2023" name="Nucleic Acids Res.">
        <title>The hologenome of Daphnia magna reveals possible DNA methylation and microbiome-mediated evolution of the host genome.</title>
        <authorList>
            <person name="Chaturvedi A."/>
            <person name="Li X."/>
            <person name="Dhandapani V."/>
            <person name="Marshall H."/>
            <person name="Kissane S."/>
            <person name="Cuenca-Cambronero M."/>
            <person name="Asole G."/>
            <person name="Calvet F."/>
            <person name="Ruiz-Romero M."/>
            <person name="Marangio P."/>
            <person name="Guigo R."/>
            <person name="Rago D."/>
            <person name="Mirbahai L."/>
            <person name="Eastwood N."/>
            <person name="Colbourne J.K."/>
            <person name="Zhou J."/>
            <person name="Mallon E."/>
            <person name="Orsini L."/>
        </authorList>
    </citation>
    <scope>NUCLEOTIDE SEQUENCE [LARGE SCALE GENOMIC DNA]</scope>
    <source>
        <strain evidence="1">LRV0_1</strain>
    </source>
</reference>
<dbReference type="Proteomes" id="UP001234178">
    <property type="component" value="Unassembled WGS sequence"/>
</dbReference>
<evidence type="ECO:0000313" key="1">
    <source>
        <dbReference type="EMBL" id="KAK4017722.1"/>
    </source>
</evidence>
<evidence type="ECO:0000313" key="2">
    <source>
        <dbReference type="Proteomes" id="UP001234178"/>
    </source>
</evidence>
<organism evidence="1 2">
    <name type="scientific">Daphnia magna</name>
    <dbReference type="NCBI Taxonomy" id="35525"/>
    <lineage>
        <taxon>Eukaryota</taxon>
        <taxon>Metazoa</taxon>
        <taxon>Ecdysozoa</taxon>
        <taxon>Arthropoda</taxon>
        <taxon>Crustacea</taxon>
        <taxon>Branchiopoda</taxon>
        <taxon>Diplostraca</taxon>
        <taxon>Cladocera</taxon>
        <taxon>Anomopoda</taxon>
        <taxon>Daphniidae</taxon>
        <taxon>Daphnia</taxon>
    </lineage>
</organism>